<evidence type="ECO:0000256" key="4">
    <source>
        <dbReference type="ARBA" id="ARBA00023163"/>
    </source>
</evidence>
<gene>
    <name evidence="6" type="ORF">SAMN04488044_0790</name>
</gene>
<dbReference type="PRINTS" id="PR00039">
    <property type="entry name" value="HTHLYSR"/>
</dbReference>
<dbReference type="RefSeq" id="WP_072790775.1">
    <property type="nucleotide sequence ID" value="NZ_FQWM01000001.1"/>
</dbReference>
<dbReference type="AlphaFoldDB" id="A0A1M5JUW9"/>
<evidence type="ECO:0000256" key="1">
    <source>
        <dbReference type="ARBA" id="ARBA00009437"/>
    </source>
</evidence>
<dbReference type="InterPro" id="IPR000847">
    <property type="entry name" value="LysR_HTH_N"/>
</dbReference>
<dbReference type="Proteomes" id="UP000184211">
    <property type="component" value="Unassembled WGS sequence"/>
</dbReference>
<dbReference type="PANTHER" id="PTHR30579:SF7">
    <property type="entry name" value="HTH-TYPE TRANSCRIPTIONAL REGULATOR LRHA-RELATED"/>
    <property type="match status" value="1"/>
</dbReference>
<proteinExistence type="inferred from homology"/>
<keyword evidence="4" id="KW-0804">Transcription</keyword>
<dbReference type="InterPro" id="IPR036388">
    <property type="entry name" value="WH-like_DNA-bd_sf"/>
</dbReference>
<dbReference type="Gene3D" id="3.40.190.10">
    <property type="entry name" value="Periplasmic binding protein-like II"/>
    <property type="match status" value="2"/>
</dbReference>
<keyword evidence="3 6" id="KW-0238">DNA-binding</keyword>
<dbReference type="GO" id="GO:0003700">
    <property type="term" value="F:DNA-binding transcription factor activity"/>
    <property type="evidence" value="ECO:0007669"/>
    <property type="project" value="InterPro"/>
</dbReference>
<keyword evidence="2" id="KW-0805">Transcription regulation</keyword>
<dbReference type="PROSITE" id="PS50931">
    <property type="entry name" value="HTH_LYSR"/>
    <property type="match status" value="1"/>
</dbReference>
<comment type="similarity">
    <text evidence="1">Belongs to the LysR transcriptional regulatory family.</text>
</comment>
<evidence type="ECO:0000259" key="5">
    <source>
        <dbReference type="PROSITE" id="PS50931"/>
    </source>
</evidence>
<dbReference type="PANTHER" id="PTHR30579">
    <property type="entry name" value="TRANSCRIPTIONAL REGULATOR"/>
    <property type="match status" value="1"/>
</dbReference>
<protein>
    <submittedName>
        <fullName evidence="6">DNA-binding transcriptional regulator, LysR family</fullName>
    </submittedName>
</protein>
<dbReference type="Pfam" id="PF03466">
    <property type="entry name" value="LysR_substrate"/>
    <property type="match status" value="1"/>
</dbReference>
<evidence type="ECO:0000313" key="7">
    <source>
        <dbReference type="Proteomes" id="UP000184211"/>
    </source>
</evidence>
<dbReference type="Gene3D" id="1.10.10.10">
    <property type="entry name" value="Winged helix-like DNA-binding domain superfamily/Winged helix DNA-binding domain"/>
    <property type="match status" value="1"/>
</dbReference>
<dbReference type="InterPro" id="IPR036390">
    <property type="entry name" value="WH_DNA-bd_sf"/>
</dbReference>
<accession>A0A1M5JUW9</accession>
<dbReference type="EMBL" id="FQWM01000001">
    <property type="protein sequence ID" value="SHG44351.1"/>
    <property type="molecule type" value="Genomic_DNA"/>
</dbReference>
<evidence type="ECO:0000313" key="6">
    <source>
        <dbReference type="EMBL" id="SHG44351.1"/>
    </source>
</evidence>
<sequence>MRNLDVTTLRSFMAVADLGGVTKAAGFLNLTQSAVSMQLKRLEELLGVSLLDRSGRTVALTPEGEQLLGYARRMVSLNDEAVRRLTHDDFEGELRLGVPYDIVYPAVPQVLQQFASAYPRVKVILNFSFTRALKEEFEKGDFDLILTTESTPMAGAETLCTMPLVWVGAPGGASWRRRPLRFASSRRCLFRPPTLAALDRAGLEWESAIDSHSDRAIEATVSADLAVMTMLEGTEPPRLEVINHGGSLPDLGEQYVNMYGDDAVKGEALATLADMLRQSFCSLKTRSKVDAPRLVSVAAAGGGLPATAVSERS</sequence>
<dbReference type="Pfam" id="PF00126">
    <property type="entry name" value="HTH_1"/>
    <property type="match status" value="1"/>
</dbReference>
<reference evidence="7" key="1">
    <citation type="submission" date="2016-11" db="EMBL/GenBank/DDBJ databases">
        <authorList>
            <person name="Varghese N."/>
            <person name="Submissions S."/>
        </authorList>
    </citation>
    <scope>NUCLEOTIDE SEQUENCE [LARGE SCALE GENOMIC DNA]</scope>
    <source>
        <strain evidence="7">DSM 28223</strain>
    </source>
</reference>
<feature type="domain" description="HTH lysR-type" evidence="5">
    <location>
        <begin position="4"/>
        <end position="61"/>
    </location>
</feature>
<dbReference type="SUPFAM" id="SSF46785">
    <property type="entry name" value="Winged helix' DNA-binding domain"/>
    <property type="match status" value="1"/>
</dbReference>
<dbReference type="OrthoDB" id="8097684at2"/>
<dbReference type="SUPFAM" id="SSF53850">
    <property type="entry name" value="Periplasmic binding protein-like II"/>
    <property type="match status" value="1"/>
</dbReference>
<dbReference type="InterPro" id="IPR005119">
    <property type="entry name" value="LysR_subst-bd"/>
</dbReference>
<dbReference type="FunFam" id="1.10.10.10:FF:000001">
    <property type="entry name" value="LysR family transcriptional regulator"/>
    <property type="match status" value="1"/>
</dbReference>
<organism evidence="6 7">
    <name type="scientific">Cognatishimia maritima</name>
    <dbReference type="NCBI Taxonomy" id="870908"/>
    <lineage>
        <taxon>Bacteria</taxon>
        <taxon>Pseudomonadati</taxon>
        <taxon>Pseudomonadota</taxon>
        <taxon>Alphaproteobacteria</taxon>
        <taxon>Rhodobacterales</taxon>
        <taxon>Paracoccaceae</taxon>
        <taxon>Cognatishimia</taxon>
    </lineage>
</organism>
<name>A0A1M5JUW9_9RHOB</name>
<dbReference type="InterPro" id="IPR050176">
    <property type="entry name" value="LTTR"/>
</dbReference>
<evidence type="ECO:0000256" key="3">
    <source>
        <dbReference type="ARBA" id="ARBA00023125"/>
    </source>
</evidence>
<dbReference type="STRING" id="870908.SAMN04488044_0790"/>
<evidence type="ECO:0000256" key="2">
    <source>
        <dbReference type="ARBA" id="ARBA00023015"/>
    </source>
</evidence>
<keyword evidence="7" id="KW-1185">Reference proteome</keyword>
<dbReference type="GO" id="GO:0003677">
    <property type="term" value="F:DNA binding"/>
    <property type="evidence" value="ECO:0007669"/>
    <property type="project" value="UniProtKB-KW"/>
</dbReference>